<comment type="similarity">
    <text evidence="1">Belongs to the peptidase S1C family.</text>
</comment>
<feature type="domain" description="PDZ" evidence="6">
    <location>
        <begin position="317"/>
        <end position="405"/>
    </location>
</feature>
<keyword evidence="2 7" id="KW-0645">Protease</keyword>
<dbReference type="InterPro" id="IPR043504">
    <property type="entry name" value="Peptidase_S1_PA_chymotrypsin"/>
</dbReference>
<evidence type="ECO:0000256" key="4">
    <source>
        <dbReference type="ARBA" id="ARBA00022825"/>
    </source>
</evidence>
<keyword evidence="3 7" id="KW-0378">Hydrolase</keyword>
<organism evidence="7 8">
    <name type="scientific">Fructilactobacillus fructivorans</name>
    <dbReference type="NCBI Taxonomy" id="1614"/>
    <lineage>
        <taxon>Bacteria</taxon>
        <taxon>Bacillati</taxon>
        <taxon>Bacillota</taxon>
        <taxon>Bacilli</taxon>
        <taxon>Lactobacillales</taxon>
        <taxon>Lactobacillaceae</taxon>
        <taxon>Fructilactobacillus</taxon>
    </lineage>
</organism>
<feature type="compositionally biased region" description="Gly residues" evidence="5">
    <location>
        <begin position="97"/>
        <end position="107"/>
    </location>
</feature>
<evidence type="ECO:0000259" key="6">
    <source>
        <dbReference type="SMART" id="SM00228"/>
    </source>
</evidence>
<dbReference type="PRINTS" id="PR00834">
    <property type="entry name" value="PROTEASES2C"/>
</dbReference>
<dbReference type="InterPro" id="IPR009003">
    <property type="entry name" value="Peptidase_S1_PA"/>
</dbReference>
<name>A0A0C1M7J6_9LACO</name>
<dbReference type="PANTHER" id="PTHR43343">
    <property type="entry name" value="PEPTIDASE S12"/>
    <property type="match status" value="1"/>
</dbReference>
<evidence type="ECO:0000256" key="2">
    <source>
        <dbReference type="ARBA" id="ARBA00022670"/>
    </source>
</evidence>
<dbReference type="GO" id="GO:0006508">
    <property type="term" value="P:proteolysis"/>
    <property type="evidence" value="ECO:0007669"/>
    <property type="project" value="UniProtKB-KW"/>
</dbReference>
<dbReference type="PANTHER" id="PTHR43343:SF3">
    <property type="entry name" value="PROTEASE DO-LIKE 8, CHLOROPLASTIC"/>
    <property type="match status" value="1"/>
</dbReference>
<dbReference type="SUPFAM" id="SSF50494">
    <property type="entry name" value="Trypsin-like serine proteases"/>
    <property type="match status" value="1"/>
</dbReference>
<proteinExistence type="inferred from homology"/>
<dbReference type="OrthoDB" id="9758917at2"/>
<dbReference type="Proteomes" id="UP000031397">
    <property type="component" value="Unassembled WGS sequence"/>
</dbReference>
<dbReference type="InterPro" id="IPR001940">
    <property type="entry name" value="Peptidase_S1C"/>
</dbReference>
<evidence type="ECO:0000313" key="8">
    <source>
        <dbReference type="Proteomes" id="UP000031397"/>
    </source>
</evidence>
<accession>A0A0C1M7J6</accession>
<dbReference type="GeneID" id="74913044"/>
<dbReference type="Pfam" id="PF13365">
    <property type="entry name" value="Trypsin_2"/>
    <property type="match status" value="1"/>
</dbReference>
<dbReference type="Gene3D" id="2.30.42.10">
    <property type="match status" value="1"/>
</dbReference>
<dbReference type="MEROPS" id="S01.447"/>
<evidence type="ECO:0000256" key="3">
    <source>
        <dbReference type="ARBA" id="ARBA00022801"/>
    </source>
</evidence>
<gene>
    <name evidence="7" type="ORF">LfDm3_0358</name>
</gene>
<evidence type="ECO:0000256" key="5">
    <source>
        <dbReference type="SAM" id="MobiDB-lite"/>
    </source>
</evidence>
<evidence type="ECO:0000313" key="7">
    <source>
        <dbReference type="EMBL" id="KID42429.1"/>
    </source>
</evidence>
<feature type="region of interest" description="Disordered" evidence="5">
    <location>
        <begin position="85"/>
        <end position="123"/>
    </location>
</feature>
<dbReference type="EC" id="3.4.21.-" evidence="7"/>
<dbReference type="AlphaFoldDB" id="A0A0C1M7J6"/>
<keyword evidence="8" id="KW-1185">Reference proteome</keyword>
<dbReference type="EMBL" id="JOJZ01000009">
    <property type="protein sequence ID" value="KID42429.1"/>
    <property type="molecule type" value="Genomic_DNA"/>
</dbReference>
<keyword evidence="4" id="KW-0720">Serine protease</keyword>
<dbReference type="RefSeq" id="WP_039143547.1">
    <property type="nucleotide sequence ID" value="NZ_JOJZ01000009.1"/>
</dbReference>
<dbReference type="InterPro" id="IPR051201">
    <property type="entry name" value="Chloro_Bact_Ser_Proteases"/>
</dbReference>
<dbReference type="Pfam" id="PF13180">
    <property type="entry name" value="PDZ_2"/>
    <property type="match status" value="1"/>
</dbReference>
<dbReference type="GO" id="GO:0004252">
    <property type="term" value="F:serine-type endopeptidase activity"/>
    <property type="evidence" value="ECO:0007669"/>
    <property type="project" value="InterPro"/>
</dbReference>
<sequence>MKRTHPLLTVAIVALVAGLLGGGIAYGGITWYNGGMSLGTQAVPAGSNRGGTAKVENVKVNASNQAEKVFKDNKDTVVSVINTEKTKSNDSDPLSGMFGGMFGGSDGNGSNNNPSQKDQQQISEGSGVVYKKDNGSAYIVTNNHVVSGSSSLEVVLSNGQKKEAKLVGHDAVTDLAVLKINGNGVNRVANFGNSDDIKVGQTALAIGSPLGSEYASSLTEGIISAKKREVPQASTENGQQNASAGDATVIQTDAAINPGNSGGPLLNIAGQVVGINSMKLSKDSSGTSVEGMGFAIPSNEVVRIINQLIKDGKVIRPELGIKYVDLANISVKQQKSILKLPGNVNEGVVVMDVNGGSPASKAGLKKNDVITKLAGKAITNQGKLRDILYDHNVGDKISVTYYRNGQMKTAQITLDQQAKQQ</sequence>
<protein>
    <submittedName>
        <fullName evidence="7">Serine protease, DegP/HtrA, do-like</fullName>
        <ecNumber evidence="7">3.4.21.-</ecNumber>
    </submittedName>
</protein>
<dbReference type="InterPro" id="IPR001478">
    <property type="entry name" value="PDZ"/>
</dbReference>
<dbReference type="SUPFAM" id="SSF50156">
    <property type="entry name" value="PDZ domain-like"/>
    <property type="match status" value="1"/>
</dbReference>
<dbReference type="InterPro" id="IPR036034">
    <property type="entry name" value="PDZ_sf"/>
</dbReference>
<comment type="caution">
    <text evidence="7">The sequence shown here is derived from an EMBL/GenBank/DDBJ whole genome shotgun (WGS) entry which is preliminary data.</text>
</comment>
<reference evidence="7 8" key="1">
    <citation type="submission" date="2014-06" db="EMBL/GenBank/DDBJ databases">
        <title>Functional and comparative genomic analyses of the Drosophila gut microbiota identify candidate symbiosis factors.</title>
        <authorList>
            <person name="Newell P.D."/>
            <person name="Chaston J.M."/>
            <person name="Douglas A.E."/>
        </authorList>
    </citation>
    <scope>NUCLEOTIDE SEQUENCE [LARGE SCALE GENOMIC DNA]</scope>
    <source>
        <strain evidence="7 8">DmCS_002</strain>
    </source>
</reference>
<dbReference type="Gene3D" id="2.40.10.10">
    <property type="entry name" value="Trypsin-like serine proteases"/>
    <property type="match status" value="2"/>
</dbReference>
<dbReference type="SMART" id="SM00228">
    <property type="entry name" value="PDZ"/>
    <property type="match status" value="1"/>
</dbReference>
<evidence type="ECO:0000256" key="1">
    <source>
        <dbReference type="ARBA" id="ARBA00010541"/>
    </source>
</evidence>
<dbReference type="PATRIC" id="fig|1614.7.peg.348"/>
<dbReference type="CDD" id="cd06781">
    <property type="entry name" value="cpPDZ_BsHtra-like"/>
    <property type="match status" value="1"/>
</dbReference>